<evidence type="ECO:0000259" key="5">
    <source>
        <dbReference type="PROSITE" id="PS50850"/>
    </source>
</evidence>
<comment type="caution">
    <text evidence="6">The sequence shown here is derived from an EMBL/GenBank/DDBJ whole genome shotgun (WGS) entry which is preliminary data.</text>
</comment>
<keyword evidence="1 4" id="KW-0812">Transmembrane</keyword>
<gene>
    <name evidence="6" type="ORF">EV668_1192</name>
</gene>
<feature type="transmembrane region" description="Helical" evidence="4">
    <location>
        <begin position="12"/>
        <end position="32"/>
    </location>
</feature>
<feature type="transmembrane region" description="Helical" evidence="4">
    <location>
        <begin position="326"/>
        <end position="346"/>
    </location>
</feature>
<reference evidence="6 7" key="1">
    <citation type="submission" date="2019-03" db="EMBL/GenBank/DDBJ databases">
        <title>Genomic Encyclopedia of Type Strains, Phase IV (KMG-IV): sequencing the most valuable type-strain genomes for metagenomic binning, comparative biology and taxonomic classification.</title>
        <authorList>
            <person name="Goeker M."/>
        </authorList>
    </citation>
    <scope>NUCLEOTIDE SEQUENCE [LARGE SCALE GENOMIC DNA]</scope>
    <source>
        <strain evidence="6 7">DSM 25903</strain>
    </source>
</reference>
<dbReference type="GO" id="GO:0022857">
    <property type="term" value="F:transmembrane transporter activity"/>
    <property type="evidence" value="ECO:0007669"/>
    <property type="project" value="InterPro"/>
</dbReference>
<feature type="transmembrane region" description="Helical" evidence="4">
    <location>
        <begin position="238"/>
        <end position="258"/>
    </location>
</feature>
<dbReference type="EMBL" id="SNZR01000011">
    <property type="protein sequence ID" value="TDR93923.1"/>
    <property type="molecule type" value="Genomic_DNA"/>
</dbReference>
<dbReference type="RefSeq" id="WP_166652353.1">
    <property type="nucleotide sequence ID" value="NZ_SNZR01000011.1"/>
</dbReference>
<feature type="transmembrane region" description="Helical" evidence="4">
    <location>
        <begin position="82"/>
        <end position="99"/>
    </location>
</feature>
<evidence type="ECO:0000313" key="6">
    <source>
        <dbReference type="EMBL" id="TDR93923.1"/>
    </source>
</evidence>
<evidence type="ECO:0000256" key="2">
    <source>
        <dbReference type="ARBA" id="ARBA00022989"/>
    </source>
</evidence>
<feature type="transmembrane region" description="Helical" evidence="4">
    <location>
        <begin position="139"/>
        <end position="159"/>
    </location>
</feature>
<keyword evidence="7" id="KW-1185">Reference proteome</keyword>
<dbReference type="GO" id="GO:0005886">
    <property type="term" value="C:plasma membrane"/>
    <property type="evidence" value="ECO:0007669"/>
    <property type="project" value="TreeGrafter"/>
</dbReference>
<dbReference type="AlphaFoldDB" id="A0A4R7C6Z7"/>
<feature type="transmembrane region" description="Helical" evidence="4">
    <location>
        <begin position="52"/>
        <end position="70"/>
    </location>
</feature>
<dbReference type="SUPFAM" id="SSF103473">
    <property type="entry name" value="MFS general substrate transporter"/>
    <property type="match status" value="1"/>
</dbReference>
<evidence type="ECO:0000256" key="1">
    <source>
        <dbReference type="ARBA" id="ARBA00022692"/>
    </source>
</evidence>
<keyword evidence="2 4" id="KW-1133">Transmembrane helix</keyword>
<evidence type="ECO:0000256" key="4">
    <source>
        <dbReference type="SAM" id="Phobius"/>
    </source>
</evidence>
<evidence type="ECO:0000256" key="3">
    <source>
        <dbReference type="ARBA" id="ARBA00023136"/>
    </source>
</evidence>
<dbReference type="PROSITE" id="PS50850">
    <property type="entry name" value="MFS"/>
    <property type="match status" value="1"/>
</dbReference>
<feature type="domain" description="Major facilitator superfamily (MFS) profile" evidence="5">
    <location>
        <begin position="14"/>
        <end position="380"/>
    </location>
</feature>
<proteinExistence type="predicted"/>
<dbReference type="Pfam" id="PF06779">
    <property type="entry name" value="MFS_4"/>
    <property type="match status" value="1"/>
</dbReference>
<organism evidence="6 7">
    <name type="scientific">Enterovirga rhinocerotis</name>
    <dbReference type="NCBI Taxonomy" id="1339210"/>
    <lineage>
        <taxon>Bacteria</taxon>
        <taxon>Pseudomonadati</taxon>
        <taxon>Pseudomonadota</taxon>
        <taxon>Alphaproteobacteria</taxon>
        <taxon>Hyphomicrobiales</taxon>
        <taxon>Methylobacteriaceae</taxon>
        <taxon>Enterovirga</taxon>
    </lineage>
</organism>
<feature type="transmembrane region" description="Helical" evidence="4">
    <location>
        <begin position="105"/>
        <end position="127"/>
    </location>
</feature>
<feature type="transmembrane region" description="Helical" evidence="4">
    <location>
        <begin position="270"/>
        <end position="288"/>
    </location>
</feature>
<keyword evidence="3 4" id="KW-0472">Membrane</keyword>
<feature type="transmembrane region" description="Helical" evidence="4">
    <location>
        <begin position="165"/>
        <end position="185"/>
    </location>
</feature>
<protein>
    <submittedName>
        <fullName evidence="6">Putative MFS family arabinose efflux permease</fullName>
    </submittedName>
</protein>
<feature type="transmembrane region" description="Helical" evidence="4">
    <location>
        <begin position="358"/>
        <end position="376"/>
    </location>
</feature>
<evidence type="ECO:0000313" key="7">
    <source>
        <dbReference type="Proteomes" id="UP000295122"/>
    </source>
</evidence>
<dbReference type="InterPro" id="IPR020846">
    <property type="entry name" value="MFS_dom"/>
</dbReference>
<dbReference type="InterPro" id="IPR010645">
    <property type="entry name" value="MFS_4"/>
</dbReference>
<feature type="transmembrane region" description="Helical" evidence="4">
    <location>
        <begin position="206"/>
        <end position="226"/>
    </location>
</feature>
<name>A0A4R7C6Z7_9HYPH</name>
<dbReference type="PANTHER" id="PTHR23537:SF1">
    <property type="entry name" value="SUGAR TRANSPORTER"/>
    <property type="match status" value="1"/>
</dbReference>
<accession>A0A4R7C6Z7</accession>
<dbReference type="Proteomes" id="UP000295122">
    <property type="component" value="Unassembled WGS sequence"/>
</dbReference>
<dbReference type="PANTHER" id="PTHR23537">
    <property type="match status" value="1"/>
</dbReference>
<dbReference type="Gene3D" id="1.20.1250.20">
    <property type="entry name" value="MFS general substrate transporter like domains"/>
    <property type="match status" value="2"/>
</dbReference>
<dbReference type="InterPro" id="IPR036259">
    <property type="entry name" value="MFS_trans_sf"/>
</dbReference>
<feature type="transmembrane region" description="Helical" evidence="4">
    <location>
        <begin position="294"/>
        <end position="314"/>
    </location>
</feature>
<sequence>MSTIPAEPPTNSLLPAFAGASATFSGLGLARFAYVPLFPAMVSAGWVSGGEAGLLGALNLAGYLIGVLVARRIAQRIGTTRALDLGMVLVVLAFAGCGWNGGAAWLAACRCLAGIAGGILMVVAGPAVQGSVAPNRRGLAGGILMTGVGTGCVVGAFGVPALLSAGVAATWLGLAALVLVLWLVARQVWPDAPVTITKDALPAGTATLVLSYGFSAAGFVPHMVYLSDFAVRGRGLPLTYGAATFLAFAIGGLTGPLLGGRVADRVGSLTAYRIWLLLQVAAVALAFVPSGPALLLSAFLGGFASVGLTAVTLARARDLAGPAVGAIWARTTAAFALAQAVTGLLMAPLFARTGSHELLFAVALALSIAALAPVLGRQGRPA</sequence>